<comment type="caution">
    <text evidence="13">The sequence shown here is derived from an EMBL/GenBank/DDBJ whole genome shotgun (WGS) entry which is preliminary data.</text>
</comment>
<dbReference type="PANTHER" id="PTHR47943:SF9">
    <property type="entry name" value="CYTOCHROME P450"/>
    <property type="match status" value="1"/>
</dbReference>
<dbReference type="CDD" id="cd11072">
    <property type="entry name" value="CYP71-like"/>
    <property type="match status" value="1"/>
</dbReference>
<dbReference type="Proteomes" id="UP000634136">
    <property type="component" value="Unassembled WGS sequence"/>
</dbReference>
<comment type="similarity">
    <text evidence="3 11">Belongs to the cytochrome P450 family.</text>
</comment>
<dbReference type="GO" id="GO:0005506">
    <property type="term" value="F:iron ion binding"/>
    <property type="evidence" value="ECO:0007669"/>
    <property type="project" value="InterPro"/>
</dbReference>
<evidence type="ECO:0000256" key="2">
    <source>
        <dbReference type="ARBA" id="ARBA00004370"/>
    </source>
</evidence>
<dbReference type="InterPro" id="IPR001128">
    <property type="entry name" value="Cyt_P450"/>
</dbReference>
<keyword evidence="6 11" id="KW-0560">Oxidoreductase</keyword>
<evidence type="ECO:0000256" key="9">
    <source>
        <dbReference type="ARBA" id="ARBA00023136"/>
    </source>
</evidence>
<dbReference type="Gene3D" id="1.10.630.10">
    <property type="entry name" value="Cytochrome P450"/>
    <property type="match status" value="1"/>
</dbReference>
<sequence length="527" mass="60192">MAFSNYQYKKNSRNIVFHYPSSMFPSTIAILALFLLLIFLYIISTFLRPNNQTKHPHKRPPGPLGLPIIGHFHLLGKLPHRSLYSLSKKYGPMMSLRLGQIPTIVVSCPEVAKIFLRTLDPKFANRPKVQVSDLIFYGKDMAFGEYSPYWCDMRKLCNKHVLGAPKITMFGPLRRQELALMVKSLQEDAKLGEVVNIGEKVHGLMKEIVYKMIFGRSNDDEFDLKGLVSQALNLVGEFNLADYVPWLGAFDLQGITRRTKEISEALDKALEKIVREHEEEASNAQKEGHHRDFIDILLSLMNQPLEDGQEHGMERENIKAIALDMILGSYDPTIIAIEWAFTELLRNPRVMKKLQHELETTVGMDKMVEEADIPKLNYLHMVVKEILRLRPIGPFIFRESLEDVMVNGYYIKKKTRILVNLWAIGQNPKIWSDNVEEFYPERFLNNDVNINGNDSQLTPFGSGRRKCPGMLIGLITVNLVLAQLVHCFNWELPHGMTPCEVDTSETFGLNLSRSKPLLVVPTCCVLV</sequence>
<evidence type="ECO:0000256" key="1">
    <source>
        <dbReference type="ARBA" id="ARBA00001971"/>
    </source>
</evidence>
<dbReference type="SUPFAM" id="SSF48264">
    <property type="entry name" value="Cytochrome P450"/>
    <property type="match status" value="1"/>
</dbReference>
<evidence type="ECO:0000256" key="5">
    <source>
        <dbReference type="ARBA" id="ARBA00022723"/>
    </source>
</evidence>
<feature type="binding site" description="axial binding residue" evidence="10">
    <location>
        <position position="467"/>
    </location>
    <ligand>
        <name>heme</name>
        <dbReference type="ChEBI" id="CHEBI:30413"/>
    </ligand>
    <ligandPart>
        <name>Fe</name>
        <dbReference type="ChEBI" id="CHEBI:18248"/>
    </ligandPart>
</feature>
<evidence type="ECO:0000256" key="8">
    <source>
        <dbReference type="ARBA" id="ARBA00023033"/>
    </source>
</evidence>
<dbReference type="EMBL" id="JAAIUW010000010">
    <property type="protein sequence ID" value="KAF7813572.1"/>
    <property type="molecule type" value="Genomic_DNA"/>
</dbReference>
<evidence type="ECO:0000256" key="7">
    <source>
        <dbReference type="ARBA" id="ARBA00023004"/>
    </source>
</evidence>
<keyword evidence="4 10" id="KW-0349">Heme</keyword>
<comment type="cofactor">
    <cofactor evidence="1 10">
        <name>heme</name>
        <dbReference type="ChEBI" id="CHEBI:30413"/>
    </cofactor>
</comment>
<name>A0A834T4C2_9FABA</name>
<dbReference type="PANTHER" id="PTHR47943">
    <property type="entry name" value="CYTOCHROME P450 93A3-LIKE"/>
    <property type="match status" value="1"/>
</dbReference>
<gene>
    <name evidence="13" type="ORF">G2W53_034548</name>
</gene>
<dbReference type="GO" id="GO:0016705">
    <property type="term" value="F:oxidoreductase activity, acting on paired donors, with incorporation or reduction of molecular oxygen"/>
    <property type="evidence" value="ECO:0007669"/>
    <property type="project" value="InterPro"/>
</dbReference>
<dbReference type="Pfam" id="PF00067">
    <property type="entry name" value="p450"/>
    <property type="match status" value="1"/>
</dbReference>
<dbReference type="OrthoDB" id="2789670at2759"/>
<evidence type="ECO:0000256" key="4">
    <source>
        <dbReference type="ARBA" id="ARBA00022617"/>
    </source>
</evidence>
<keyword evidence="9 12" id="KW-0472">Membrane</keyword>
<dbReference type="InterPro" id="IPR002401">
    <property type="entry name" value="Cyt_P450_E_grp-I"/>
</dbReference>
<keyword evidence="12" id="KW-0812">Transmembrane</keyword>
<comment type="subcellular location">
    <subcellularLocation>
        <location evidence="2">Membrane</location>
    </subcellularLocation>
</comment>
<dbReference type="InterPro" id="IPR036396">
    <property type="entry name" value="Cyt_P450_sf"/>
</dbReference>
<evidence type="ECO:0000256" key="12">
    <source>
        <dbReference type="SAM" id="Phobius"/>
    </source>
</evidence>
<dbReference type="PRINTS" id="PR00463">
    <property type="entry name" value="EP450I"/>
</dbReference>
<evidence type="ECO:0000256" key="3">
    <source>
        <dbReference type="ARBA" id="ARBA00010617"/>
    </source>
</evidence>
<dbReference type="AlphaFoldDB" id="A0A834T4C2"/>
<dbReference type="InterPro" id="IPR017972">
    <property type="entry name" value="Cyt_P450_CS"/>
</dbReference>
<accession>A0A834T4C2</accession>
<dbReference type="PROSITE" id="PS00086">
    <property type="entry name" value="CYTOCHROME_P450"/>
    <property type="match status" value="1"/>
</dbReference>
<keyword evidence="7 10" id="KW-0408">Iron</keyword>
<keyword evidence="12" id="KW-1133">Transmembrane helix</keyword>
<dbReference type="GO" id="GO:0004497">
    <property type="term" value="F:monooxygenase activity"/>
    <property type="evidence" value="ECO:0007669"/>
    <property type="project" value="UniProtKB-KW"/>
</dbReference>
<evidence type="ECO:0000313" key="13">
    <source>
        <dbReference type="EMBL" id="KAF7813572.1"/>
    </source>
</evidence>
<organism evidence="13 14">
    <name type="scientific">Senna tora</name>
    <dbReference type="NCBI Taxonomy" id="362788"/>
    <lineage>
        <taxon>Eukaryota</taxon>
        <taxon>Viridiplantae</taxon>
        <taxon>Streptophyta</taxon>
        <taxon>Embryophyta</taxon>
        <taxon>Tracheophyta</taxon>
        <taxon>Spermatophyta</taxon>
        <taxon>Magnoliopsida</taxon>
        <taxon>eudicotyledons</taxon>
        <taxon>Gunneridae</taxon>
        <taxon>Pentapetalae</taxon>
        <taxon>rosids</taxon>
        <taxon>fabids</taxon>
        <taxon>Fabales</taxon>
        <taxon>Fabaceae</taxon>
        <taxon>Caesalpinioideae</taxon>
        <taxon>Cassia clade</taxon>
        <taxon>Senna</taxon>
    </lineage>
</organism>
<dbReference type="GO" id="GO:0020037">
    <property type="term" value="F:heme binding"/>
    <property type="evidence" value="ECO:0007669"/>
    <property type="project" value="InterPro"/>
</dbReference>
<keyword evidence="5 10" id="KW-0479">Metal-binding</keyword>
<protein>
    <submittedName>
        <fullName evidence="13">Cytochrome P450 CYP736A12-like</fullName>
    </submittedName>
</protein>
<reference evidence="13" key="1">
    <citation type="submission" date="2020-09" db="EMBL/GenBank/DDBJ databases">
        <title>Genome-Enabled Discovery of Anthraquinone Biosynthesis in Senna tora.</title>
        <authorList>
            <person name="Kang S.-H."/>
            <person name="Pandey R.P."/>
            <person name="Lee C.-M."/>
            <person name="Sim J.-S."/>
            <person name="Jeong J.-T."/>
            <person name="Choi B.-S."/>
            <person name="Jung M."/>
            <person name="Ginzburg D."/>
            <person name="Zhao K."/>
            <person name="Won S.Y."/>
            <person name="Oh T.-J."/>
            <person name="Yu Y."/>
            <person name="Kim N.-H."/>
            <person name="Lee O.R."/>
            <person name="Lee T.-H."/>
            <person name="Bashyal P."/>
            <person name="Kim T.-S."/>
            <person name="Lee W.-H."/>
            <person name="Kawkins C."/>
            <person name="Kim C.-K."/>
            <person name="Kim J.S."/>
            <person name="Ahn B.O."/>
            <person name="Rhee S.Y."/>
            <person name="Sohng J.K."/>
        </authorList>
    </citation>
    <scope>NUCLEOTIDE SEQUENCE</scope>
    <source>
        <tissue evidence="13">Leaf</tissue>
    </source>
</reference>
<evidence type="ECO:0000313" key="14">
    <source>
        <dbReference type="Proteomes" id="UP000634136"/>
    </source>
</evidence>
<proteinExistence type="inferred from homology"/>
<evidence type="ECO:0000256" key="11">
    <source>
        <dbReference type="RuleBase" id="RU000461"/>
    </source>
</evidence>
<dbReference type="PRINTS" id="PR00385">
    <property type="entry name" value="P450"/>
</dbReference>
<feature type="transmembrane region" description="Helical" evidence="12">
    <location>
        <begin position="21"/>
        <end position="43"/>
    </location>
</feature>
<evidence type="ECO:0000256" key="6">
    <source>
        <dbReference type="ARBA" id="ARBA00023002"/>
    </source>
</evidence>
<dbReference type="FunFam" id="1.10.630.10:FF:000011">
    <property type="entry name" value="Cytochrome P450 83B1"/>
    <property type="match status" value="1"/>
</dbReference>
<evidence type="ECO:0000256" key="10">
    <source>
        <dbReference type="PIRSR" id="PIRSR602401-1"/>
    </source>
</evidence>
<dbReference type="GO" id="GO:0016020">
    <property type="term" value="C:membrane"/>
    <property type="evidence" value="ECO:0007669"/>
    <property type="project" value="UniProtKB-SubCell"/>
</dbReference>
<keyword evidence="14" id="KW-1185">Reference proteome</keyword>
<keyword evidence="8 11" id="KW-0503">Monooxygenase</keyword>